<feature type="binding site" evidence="9 11">
    <location>
        <position position="33"/>
    </location>
    <ligand>
        <name>substrate</name>
    </ligand>
</feature>
<feature type="active site" description="For OMPdecase activity" evidence="10">
    <location>
        <position position="65"/>
    </location>
</feature>
<evidence type="ECO:0000259" key="13">
    <source>
        <dbReference type="SMART" id="SM00934"/>
    </source>
</evidence>
<feature type="active site" description="Proton donor" evidence="9">
    <location>
        <position position="62"/>
    </location>
</feature>
<feature type="binding site" evidence="9 11">
    <location>
        <position position="190"/>
    </location>
    <ligand>
        <name>substrate</name>
    </ligand>
</feature>
<dbReference type="HAMAP" id="MF_01200_B">
    <property type="entry name" value="OMPdecase_type1_B"/>
    <property type="match status" value="1"/>
</dbReference>
<dbReference type="PROSITE" id="PS00156">
    <property type="entry name" value="OMPDECASE"/>
    <property type="match status" value="1"/>
</dbReference>
<dbReference type="InterPro" id="IPR013785">
    <property type="entry name" value="Aldolase_TIM"/>
</dbReference>
<dbReference type="GO" id="GO:0005829">
    <property type="term" value="C:cytosol"/>
    <property type="evidence" value="ECO:0007669"/>
    <property type="project" value="TreeGrafter"/>
</dbReference>
<evidence type="ECO:0000256" key="6">
    <source>
        <dbReference type="ARBA" id="ARBA00023239"/>
    </source>
</evidence>
<dbReference type="PANTHER" id="PTHR32119:SF2">
    <property type="entry name" value="OROTIDINE 5'-PHOSPHATE DECARBOXYLASE"/>
    <property type="match status" value="1"/>
</dbReference>
<organism evidence="14 15">
    <name type="scientific">SAR86 cluster bacterium</name>
    <dbReference type="NCBI Taxonomy" id="2030880"/>
    <lineage>
        <taxon>Bacteria</taxon>
        <taxon>Pseudomonadati</taxon>
        <taxon>Pseudomonadota</taxon>
        <taxon>Gammaproteobacteria</taxon>
        <taxon>SAR86 cluster</taxon>
    </lineage>
</organism>
<evidence type="ECO:0000256" key="7">
    <source>
        <dbReference type="ARBA" id="ARBA00049157"/>
    </source>
</evidence>
<evidence type="ECO:0000256" key="12">
    <source>
        <dbReference type="RuleBase" id="RU000512"/>
    </source>
</evidence>
<dbReference type="Pfam" id="PF00215">
    <property type="entry name" value="OMPdecase"/>
    <property type="match status" value="1"/>
</dbReference>
<dbReference type="GO" id="GO:0006207">
    <property type="term" value="P:'de novo' pyrimidine nucleobase biosynthetic process"/>
    <property type="evidence" value="ECO:0007669"/>
    <property type="project" value="InterPro"/>
</dbReference>
<dbReference type="FunFam" id="3.20.20.70:FF:000015">
    <property type="entry name" value="Orotidine 5'-phosphate decarboxylase"/>
    <property type="match status" value="1"/>
</dbReference>
<dbReference type="SUPFAM" id="SSF51366">
    <property type="entry name" value="Ribulose-phoshate binding barrel"/>
    <property type="match status" value="1"/>
</dbReference>
<reference evidence="15" key="1">
    <citation type="submission" date="2017-08" db="EMBL/GenBank/DDBJ databases">
        <title>A dynamic microbial community with high functional redundancy inhabits the cold, oxic subseafloor aquifer.</title>
        <authorList>
            <person name="Tully B.J."/>
            <person name="Wheat C.G."/>
            <person name="Glazer B.T."/>
            <person name="Huber J.A."/>
        </authorList>
    </citation>
    <scope>NUCLEOTIDE SEQUENCE [LARGE SCALE GENOMIC DNA]</scope>
</reference>
<comment type="function">
    <text evidence="1 9">Catalyzes the decarboxylation of orotidine 5'-monophosphate (OMP) to uridine 5'-monophosphate (UMP).</text>
</comment>
<dbReference type="EC" id="4.1.1.23" evidence="9"/>
<feature type="binding site" evidence="9 11">
    <location>
        <position position="210"/>
    </location>
    <ligand>
        <name>substrate</name>
    </ligand>
</feature>
<evidence type="ECO:0000256" key="9">
    <source>
        <dbReference type="HAMAP-Rule" id="MF_01200"/>
    </source>
</evidence>
<evidence type="ECO:0000256" key="11">
    <source>
        <dbReference type="PIRSR" id="PIRSR614732-2"/>
    </source>
</evidence>
<comment type="pathway">
    <text evidence="2 9 12">Pyrimidine metabolism; UMP biosynthesis via de novo pathway; UMP from orotate: step 2/2.</text>
</comment>
<feature type="domain" description="Orotidine 5'-phosphate decarboxylase" evidence="13">
    <location>
        <begin position="5"/>
        <end position="226"/>
    </location>
</feature>
<evidence type="ECO:0000313" key="14">
    <source>
        <dbReference type="EMBL" id="PCJ28480.1"/>
    </source>
</evidence>
<dbReference type="InterPro" id="IPR014732">
    <property type="entry name" value="OMPdecase"/>
</dbReference>
<dbReference type="PANTHER" id="PTHR32119">
    <property type="entry name" value="OROTIDINE 5'-PHOSPHATE DECARBOXYLASE"/>
    <property type="match status" value="1"/>
</dbReference>
<evidence type="ECO:0000256" key="5">
    <source>
        <dbReference type="ARBA" id="ARBA00022975"/>
    </source>
</evidence>
<dbReference type="UniPathway" id="UPA00070">
    <property type="reaction ID" value="UER00120"/>
</dbReference>
<dbReference type="Gene3D" id="3.20.20.70">
    <property type="entry name" value="Aldolase class I"/>
    <property type="match status" value="1"/>
</dbReference>
<evidence type="ECO:0000256" key="2">
    <source>
        <dbReference type="ARBA" id="ARBA00004861"/>
    </source>
</evidence>
<sequence>MVTKKIIVALDFNAEDKALSLLDSLDAKQCRVKVGKELFTACGPQLITKIQDRGFDIFLDLKFHDIPNTVANAVRVAADMGVWMLNVHASGGREMMEKAREALEESGSERPLLIAVTVLTSLAEDDLRQIGIEVSTEEQVSRLAFLSHDAGLDGVVCSAAETRLLRAQLPAEFCLVTPGIRRAADASGDQKRVLGPAEAISNGSSYLVVGRPITQAESPSDALAEFNLAVASVS</sequence>
<keyword evidence="6 9" id="KW-0456">Lyase</keyword>
<keyword evidence="4 9" id="KW-0210">Decarboxylase</keyword>
<dbReference type="NCBIfam" id="TIGR01740">
    <property type="entry name" value="pyrF"/>
    <property type="match status" value="1"/>
</dbReference>
<gene>
    <name evidence="9" type="primary">pyrF</name>
    <name evidence="14" type="ORF">COA96_01165</name>
</gene>
<dbReference type="InterPro" id="IPR001754">
    <property type="entry name" value="OMPdeCOase_dom"/>
</dbReference>
<feature type="binding site" evidence="9 11">
    <location>
        <position position="181"/>
    </location>
    <ligand>
        <name>substrate</name>
    </ligand>
</feature>
<dbReference type="InterPro" id="IPR018089">
    <property type="entry name" value="OMPdecase_AS"/>
</dbReference>
<comment type="caution">
    <text evidence="14">The sequence shown here is derived from an EMBL/GenBank/DDBJ whole genome shotgun (WGS) entry which is preliminary data.</text>
</comment>
<name>A0A2A5BAT8_9GAMM</name>
<dbReference type="EMBL" id="NVVJ01000002">
    <property type="protein sequence ID" value="PCJ28480.1"/>
    <property type="molecule type" value="Genomic_DNA"/>
</dbReference>
<dbReference type="SMART" id="SM00934">
    <property type="entry name" value="OMPdecase"/>
    <property type="match status" value="1"/>
</dbReference>
<dbReference type="GO" id="GO:0044205">
    <property type="term" value="P:'de novo' UMP biosynthetic process"/>
    <property type="evidence" value="ECO:0007669"/>
    <property type="project" value="UniProtKB-UniRule"/>
</dbReference>
<protein>
    <recommendedName>
        <fullName evidence="9">Orotidine 5'-phosphate decarboxylase</fullName>
        <ecNumber evidence="9">4.1.1.23</ecNumber>
    </recommendedName>
    <alternativeName>
        <fullName evidence="9">OMP decarboxylase</fullName>
        <shortName evidence="9">OMPDCase</shortName>
        <shortName evidence="9">OMPdecase</shortName>
    </alternativeName>
</protein>
<dbReference type="NCBIfam" id="NF001273">
    <property type="entry name" value="PRK00230.1"/>
    <property type="match status" value="1"/>
</dbReference>
<feature type="active site" description="For OMPdecase activity" evidence="10">
    <location>
        <position position="62"/>
    </location>
</feature>
<feature type="binding site" evidence="9 11">
    <location>
        <position position="120"/>
    </location>
    <ligand>
        <name>substrate</name>
    </ligand>
</feature>
<evidence type="ECO:0000256" key="4">
    <source>
        <dbReference type="ARBA" id="ARBA00022793"/>
    </source>
</evidence>
<accession>A0A2A5BAT8</accession>
<evidence type="ECO:0000256" key="10">
    <source>
        <dbReference type="PIRSR" id="PIRSR614732-1"/>
    </source>
</evidence>
<feature type="binding site" evidence="9">
    <location>
        <begin position="60"/>
        <end position="69"/>
    </location>
    <ligand>
        <name>substrate</name>
    </ligand>
</feature>
<comment type="subunit">
    <text evidence="3 9">Homodimer.</text>
</comment>
<evidence type="ECO:0000313" key="15">
    <source>
        <dbReference type="Proteomes" id="UP000218327"/>
    </source>
</evidence>
<keyword evidence="5 9" id="KW-0665">Pyrimidine biosynthesis</keyword>
<dbReference type="InterPro" id="IPR011060">
    <property type="entry name" value="RibuloseP-bd_barrel"/>
</dbReference>
<evidence type="ECO:0000256" key="1">
    <source>
        <dbReference type="ARBA" id="ARBA00002356"/>
    </source>
</evidence>
<feature type="active site" description="For OMPdecase activity" evidence="10">
    <location>
        <position position="60"/>
    </location>
</feature>
<dbReference type="CDD" id="cd04725">
    <property type="entry name" value="OMP_decarboxylase_like"/>
    <property type="match status" value="1"/>
</dbReference>
<dbReference type="Proteomes" id="UP000218327">
    <property type="component" value="Unassembled WGS sequence"/>
</dbReference>
<feature type="binding site" evidence="9 11">
    <location>
        <position position="11"/>
    </location>
    <ligand>
        <name>substrate</name>
    </ligand>
</feature>
<evidence type="ECO:0000256" key="8">
    <source>
        <dbReference type="ARBA" id="ARBA00061012"/>
    </source>
</evidence>
<dbReference type="GO" id="GO:0004590">
    <property type="term" value="F:orotidine-5'-phosphate decarboxylase activity"/>
    <property type="evidence" value="ECO:0007669"/>
    <property type="project" value="UniProtKB-UniRule"/>
</dbReference>
<proteinExistence type="inferred from homology"/>
<feature type="binding site" evidence="9 11">
    <location>
        <position position="211"/>
    </location>
    <ligand>
        <name>substrate</name>
    </ligand>
</feature>
<comment type="catalytic activity">
    <reaction evidence="7 9 12">
        <text>orotidine 5'-phosphate + H(+) = UMP + CO2</text>
        <dbReference type="Rhea" id="RHEA:11596"/>
        <dbReference type="ChEBI" id="CHEBI:15378"/>
        <dbReference type="ChEBI" id="CHEBI:16526"/>
        <dbReference type="ChEBI" id="CHEBI:57538"/>
        <dbReference type="ChEBI" id="CHEBI:57865"/>
        <dbReference type="EC" id="4.1.1.23"/>
    </reaction>
</comment>
<evidence type="ECO:0000256" key="3">
    <source>
        <dbReference type="ARBA" id="ARBA00011738"/>
    </source>
</evidence>
<dbReference type="AlphaFoldDB" id="A0A2A5BAT8"/>
<comment type="similarity">
    <text evidence="8 9">Belongs to the OMP decarboxylase family. Type 1 subfamily.</text>
</comment>
<dbReference type="InterPro" id="IPR047596">
    <property type="entry name" value="OMPdecase_bac"/>
</dbReference>